<dbReference type="InterPro" id="IPR050682">
    <property type="entry name" value="ModA/WtpA"/>
</dbReference>
<sequence length="286" mass="32325">MRKEALFLPWPLDPGRDPARGLFLPGSNIVYDFHGDPCRAELIVVMEGNQFMVIPELLRAFQEALGRPVEVFYVTLPPPRFRPLVEGGELAVGNLVLSVRPQVVMGPPEFMSGLLEAGLITEPRTFVRNRGVVLVVQKGNPLGISGPEDLLRPEVRLAISNPETEVNSYRTYISALRHVPGLSQKIEREALKSRQIHHREIPALLYHGLADVAPLYYHFARYYQDPRFFAEPLFDYVEFPEGAAVKNEYQVALHREAAQNSLAQAFRDFLLTPRAREIYASYGFEG</sequence>
<organism evidence="1 2">
    <name type="scientific">Thermosulfurimonas marina</name>
    <dbReference type="NCBI Taxonomy" id="2047767"/>
    <lineage>
        <taxon>Bacteria</taxon>
        <taxon>Pseudomonadati</taxon>
        <taxon>Thermodesulfobacteriota</taxon>
        <taxon>Thermodesulfobacteria</taxon>
        <taxon>Thermodesulfobacteriales</taxon>
        <taxon>Thermodesulfobacteriaceae</taxon>
        <taxon>Thermosulfurimonas</taxon>
    </lineage>
</organism>
<dbReference type="EMBL" id="CP042909">
    <property type="protein sequence ID" value="QJA06780.1"/>
    <property type="molecule type" value="Genomic_DNA"/>
</dbReference>
<dbReference type="Pfam" id="PF13531">
    <property type="entry name" value="SBP_bac_11"/>
    <property type="match status" value="1"/>
</dbReference>
<protein>
    <submittedName>
        <fullName evidence="1">ABC transporter substrate-binding protein</fullName>
    </submittedName>
</protein>
<proteinExistence type="predicted"/>
<dbReference type="Proteomes" id="UP000501253">
    <property type="component" value="Chromosome"/>
</dbReference>
<dbReference type="SUPFAM" id="SSF53850">
    <property type="entry name" value="Periplasmic binding protein-like II"/>
    <property type="match status" value="1"/>
</dbReference>
<accession>A0A6H1WUC0</accession>
<dbReference type="KEGG" id="tmai:FVE67_08250"/>
<evidence type="ECO:0000313" key="1">
    <source>
        <dbReference type="EMBL" id="QJA06780.1"/>
    </source>
</evidence>
<dbReference type="PANTHER" id="PTHR30632:SF0">
    <property type="entry name" value="SULFATE-BINDING PROTEIN"/>
    <property type="match status" value="1"/>
</dbReference>
<reference evidence="1 2" key="1">
    <citation type="submission" date="2019-08" db="EMBL/GenBank/DDBJ databases">
        <title>Complete genome sequence of Thermosulfurimonas marina SU872T, an anaerobic thermophilic chemolithoautotrophic bacterium isolated from a shallow marine hydrothermal vent.</title>
        <authorList>
            <person name="Allioux M."/>
            <person name="Jebbar M."/>
            <person name="Slobodkina G."/>
            <person name="Slobodkin A."/>
            <person name="Moalic Y."/>
            <person name="Frolova A."/>
            <person name="Shao Z."/>
            <person name="Alain K."/>
        </authorList>
    </citation>
    <scope>NUCLEOTIDE SEQUENCE [LARGE SCALE GENOMIC DNA]</scope>
    <source>
        <strain evidence="1 2">SU872</strain>
    </source>
</reference>
<name>A0A6H1WUC0_9BACT</name>
<dbReference type="RefSeq" id="WP_168720131.1">
    <property type="nucleotide sequence ID" value="NZ_CP042909.1"/>
</dbReference>
<dbReference type="AlphaFoldDB" id="A0A6H1WUC0"/>
<keyword evidence="2" id="KW-1185">Reference proteome</keyword>
<evidence type="ECO:0000313" key="2">
    <source>
        <dbReference type="Proteomes" id="UP000501253"/>
    </source>
</evidence>
<dbReference type="PANTHER" id="PTHR30632">
    <property type="entry name" value="MOLYBDATE-BINDING PERIPLASMIC PROTEIN"/>
    <property type="match status" value="1"/>
</dbReference>
<dbReference type="Gene3D" id="3.40.190.10">
    <property type="entry name" value="Periplasmic binding protein-like II"/>
    <property type="match status" value="2"/>
</dbReference>
<gene>
    <name evidence="1" type="ORF">FVE67_08250</name>
</gene>
<dbReference type="GO" id="GO:0015689">
    <property type="term" value="P:molybdate ion transport"/>
    <property type="evidence" value="ECO:0007669"/>
    <property type="project" value="TreeGrafter"/>
</dbReference>
<dbReference type="GO" id="GO:0030973">
    <property type="term" value="F:molybdate ion binding"/>
    <property type="evidence" value="ECO:0007669"/>
    <property type="project" value="TreeGrafter"/>
</dbReference>